<protein>
    <submittedName>
        <fullName evidence="1">Uncharacterized protein</fullName>
    </submittedName>
</protein>
<evidence type="ECO:0000313" key="2">
    <source>
        <dbReference type="Proteomes" id="UP000037274"/>
    </source>
</evidence>
<reference evidence="1 2" key="1">
    <citation type="submission" date="2015-06" db="EMBL/GenBank/DDBJ databases">
        <title>Draft genome sequence of Streptomyces leeuwenhoekii C58, which produces the novel lasso peptide, chaxapeptin.</title>
        <authorList>
            <person name="Yi Y."/>
            <person name="Hai D."/>
            <person name="Jaspars M."/>
            <person name="Sheng H."/>
            <person name="Rateb M.E."/>
            <person name="Bull A."/>
            <person name="Goodfellow M."/>
            <person name="Asenjo J.A."/>
            <person name="Ebel R."/>
        </authorList>
    </citation>
    <scope>NUCLEOTIDE SEQUENCE [LARGE SCALE GENOMIC DNA]</scope>
    <source>
        <strain evidence="1 2">C58</strain>
    </source>
</reference>
<organism evidence="1 2">
    <name type="scientific">Streptomyces leeuwenhoekii</name>
    <dbReference type="NCBI Taxonomy" id="1437453"/>
    <lineage>
        <taxon>Bacteria</taxon>
        <taxon>Bacillati</taxon>
        <taxon>Actinomycetota</taxon>
        <taxon>Actinomycetes</taxon>
        <taxon>Kitasatosporales</taxon>
        <taxon>Streptomycetaceae</taxon>
        <taxon>Streptomyces</taxon>
    </lineage>
</organism>
<dbReference type="Gene3D" id="3.30.70.3290">
    <property type="match status" value="1"/>
</dbReference>
<evidence type="ECO:0000313" key="1">
    <source>
        <dbReference type="EMBL" id="KMS68721.1"/>
    </source>
</evidence>
<keyword evidence="2" id="KW-1185">Reference proteome</keyword>
<proteinExistence type="predicted"/>
<name>A0ABR5HRS4_STRLW</name>
<dbReference type="EMBL" id="LFEH01000158">
    <property type="protein sequence ID" value="KMS68721.1"/>
    <property type="molecule type" value="Genomic_DNA"/>
</dbReference>
<gene>
    <name evidence="1" type="ORF">ACH49_26990</name>
</gene>
<dbReference type="Proteomes" id="UP000037274">
    <property type="component" value="Unassembled WGS sequence"/>
</dbReference>
<accession>A0ABR5HRS4</accession>
<comment type="caution">
    <text evidence="1">The sequence shown here is derived from an EMBL/GenBank/DDBJ whole genome shotgun (WGS) entry which is preliminary data.</text>
</comment>
<sequence>MRWRWARCAAVTGTWRLHTSLADAYVQGVEVDWSAAYQGAVGAHVDLPPYPFQRRACPVDDRAAATDGTVHRELWAPAMPGAEPGRLPGRWLLVVPPVLASGIAPRIADTVAGTLERAGAQVLRTAWDGTGPLPAELSGGGRAPLAGVVSLLALGGSGSTSPGGALDAGCPGRAGNECCSPLSRG</sequence>